<dbReference type="SUPFAM" id="SSF51445">
    <property type="entry name" value="(Trans)glycosidases"/>
    <property type="match status" value="1"/>
</dbReference>
<sequence length="651" mass="72205">MYRVTVRNGWNGAEHTIHSENLNDTKLLTAKITRNIDSIDSFQFSISPKSPYYNDFKGMTTFVKVTISKRNQVLFEGRVLPTTDSMATSGEFNKEITCEGLLAFLHDSTQDYYALANNDLKSFLQHMIDVHNRQVDAFKKIKLGQVTVTSPSDNVYKSIDDSKTTYETIKDKLITKYGGEIRLRHEPDGLYLDYMPEIAIQSNQEIRLASNLLSIKRTIDPSAMYSIIKPLGARAETTTQADEGNTDISQPRLTIETVNAGSPFLVSQKLVDQIGRVVHPEVWDNVKVASILKSKGQAMLDSQREIKEQFQVTAVDLSLLSGMTVDSFECGNYHQTINPLMGIDERLRIVGQSLDLCEPLNSTLSIGDKLLGQADYEALIKKQGEAIDEIKSRVAAQTAKIVTISNELGEIGSIKEAQSTQDELIKELQEQVQKLQEQTVGDQYYEGSIIDVSEFQGTINWSQVVSGGLALSIIRVQSGSSHIDGTYTANIPNAISAGANYAVYAYFSALNAADAEIEARDFYNRATSAIGSRKQPRFWMIDVERNSVTSGTLSAAVTAYMNKLNALGIPDSKIVIYVSNALYRSIDVSRTQIWIPSYGANDGTISNSKKPLYPYDLWQYTSVGRVSGISANVDMSTDPSDRFKKTYLTKG</sequence>
<comment type="similarity">
    <text evidence="1">Belongs to the glycosyl hydrolase 25 family.</text>
</comment>
<evidence type="ECO:0000313" key="4">
    <source>
        <dbReference type="Proteomes" id="UP000257607"/>
    </source>
</evidence>
<dbReference type="Pfam" id="PF01183">
    <property type="entry name" value="Glyco_hydro_25"/>
    <property type="match status" value="1"/>
</dbReference>
<accession>A0A385AEY9</accession>
<evidence type="ECO:0000313" key="3">
    <source>
        <dbReference type="EMBL" id="AXN36184.1"/>
    </source>
</evidence>
<dbReference type="Gene3D" id="3.20.20.80">
    <property type="entry name" value="Glycosidases"/>
    <property type="match status" value="1"/>
</dbReference>
<protein>
    <recommendedName>
        <fullName evidence="2">Tail spike domain-containing protein</fullName>
    </recommendedName>
</protein>
<dbReference type="RefSeq" id="WP_076789033.1">
    <property type="nucleotide sequence ID" value="NZ_CP015493.1"/>
</dbReference>
<dbReference type="InterPro" id="IPR010572">
    <property type="entry name" value="Tail_dom"/>
</dbReference>
<proteinExistence type="inferred from homology"/>
<dbReference type="GO" id="GO:0003796">
    <property type="term" value="F:lysozyme activity"/>
    <property type="evidence" value="ECO:0007669"/>
    <property type="project" value="InterPro"/>
</dbReference>
<dbReference type="EMBL" id="CP031003">
    <property type="protein sequence ID" value="AXN36184.1"/>
    <property type="molecule type" value="Genomic_DNA"/>
</dbReference>
<dbReference type="InterPro" id="IPR002053">
    <property type="entry name" value="Glyco_hydro_25"/>
</dbReference>
<gene>
    <name evidence="3" type="ORF">DT351_07300</name>
</gene>
<evidence type="ECO:0000256" key="1">
    <source>
        <dbReference type="ARBA" id="ARBA00010646"/>
    </source>
</evidence>
<feature type="domain" description="Tail spike" evidence="2">
    <location>
        <begin position="162"/>
        <end position="372"/>
    </location>
</feature>
<dbReference type="GO" id="GO:0016052">
    <property type="term" value="P:carbohydrate catabolic process"/>
    <property type="evidence" value="ECO:0007669"/>
    <property type="project" value="TreeGrafter"/>
</dbReference>
<dbReference type="PANTHER" id="PTHR34135:SF1">
    <property type="entry name" value="GLYCOSYL HYDROLASE FAMILY 25"/>
    <property type="match status" value="1"/>
</dbReference>
<organism evidence="3 4">
    <name type="scientific">Latilactobacillus curvatus</name>
    <name type="common">Lactobacillus curvatus</name>
    <dbReference type="NCBI Taxonomy" id="28038"/>
    <lineage>
        <taxon>Bacteria</taxon>
        <taxon>Bacillati</taxon>
        <taxon>Bacillota</taxon>
        <taxon>Bacilli</taxon>
        <taxon>Lactobacillales</taxon>
        <taxon>Lactobacillaceae</taxon>
        <taxon>Latilactobacillus</taxon>
    </lineage>
</organism>
<dbReference type="AlphaFoldDB" id="A0A385AEY9"/>
<dbReference type="GO" id="GO:0009253">
    <property type="term" value="P:peptidoglycan catabolic process"/>
    <property type="evidence" value="ECO:0007669"/>
    <property type="project" value="InterPro"/>
</dbReference>
<dbReference type="Proteomes" id="UP000257607">
    <property type="component" value="Chromosome"/>
</dbReference>
<dbReference type="InterPro" id="IPR017853">
    <property type="entry name" value="GH"/>
</dbReference>
<dbReference type="GO" id="GO:0016998">
    <property type="term" value="P:cell wall macromolecule catabolic process"/>
    <property type="evidence" value="ECO:0007669"/>
    <property type="project" value="InterPro"/>
</dbReference>
<dbReference type="PROSITE" id="PS51904">
    <property type="entry name" value="GLYCOSYL_HYDROL_F25_2"/>
    <property type="match status" value="1"/>
</dbReference>
<dbReference type="PANTHER" id="PTHR34135">
    <property type="entry name" value="LYSOZYME"/>
    <property type="match status" value="1"/>
</dbReference>
<evidence type="ECO:0000259" key="2">
    <source>
        <dbReference type="Pfam" id="PF06605"/>
    </source>
</evidence>
<reference evidence="3 4" key="1">
    <citation type="submission" date="2018-07" db="EMBL/GenBank/DDBJ databases">
        <title>Lactobacillus curvatus genome sequence.</title>
        <authorList>
            <person name="Prechtl R."/>
        </authorList>
    </citation>
    <scope>NUCLEOTIDE SEQUENCE [LARGE SCALE GENOMIC DNA]</scope>
    <source>
        <strain evidence="3 4">TMW 1.1928</strain>
    </source>
</reference>
<dbReference type="Pfam" id="PF06605">
    <property type="entry name" value="Prophage_tail"/>
    <property type="match status" value="1"/>
</dbReference>
<name>A0A385AEY9_LATCU</name>